<dbReference type="EMBL" id="JABMCG010000062">
    <property type="protein sequence ID" value="NUU26863.1"/>
    <property type="molecule type" value="Genomic_DNA"/>
</dbReference>
<name>A0A850DTQ8_9MICO</name>
<dbReference type="RefSeq" id="WP_175325029.1">
    <property type="nucleotide sequence ID" value="NZ_JABMCG010000062.1"/>
</dbReference>
<dbReference type="Proteomes" id="UP000539146">
    <property type="component" value="Unassembled WGS sequence"/>
</dbReference>
<proteinExistence type="predicted"/>
<comment type="caution">
    <text evidence="1">The sequence shown here is derived from an EMBL/GenBank/DDBJ whole genome shotgun (WGS) entry which is preliminary data.</text>
</comment>
<organism evidence="1 2">
    <name type="scientific">Curtobacterium citreum</name>
    <dbReference type="NCBI Taxonomy" id="2036"/>
    <lineage>
        <taxon>Bacteria</taxon>
        <taxon>Bacillati</taxon>
        <taxon>Actinomycetota</taxon>
        <taxon>Actinomycetes</taxon>
        <taxon>Micrococcales</taxon>
        <taxon>Microbacteriaceae</taxon>
        <taxon>Curtobacterium</taxon>
    </lineage>
</organism>
<sequence length="112" mass="12452">MYLYVEKLHRDHDDDSWFTEPRLVNLDHAGVLSITRAGTGQNNEPLTIEVTFATAKASDDYYFGPADMTEDEQGARLAALYDALRGSGAVGWSMARDLRSRDKGHGLSHHTV</sequence>
<reference evidence="1 2" key="1">
    <citation type="submission" date="2020-05" db="EMBL/GenBank/DDBJ databases">
        <title>Genome Sequencing of Type Strains.</title>
        <authorList>
            <person name="Lemaire J.F."/>
            <person name="Inderbitzin P."/>
            <person name="Gregorio O.A."/>
            <person name="Collins S.B."/>
            <person name="Wespe N."/>
            <person name="Knight-Connoni V."/>
        </authorList>
    </citation>
    <scope>NUCLEOTIDE SEQUENCE [LARGE SCALE GENOMIC DNA]</scope>
    <source>
        <strain evidence="1 2">DSM 20512</strain>
    </source>
</reference>
<dbReference type="AlphaFoldDB" id="A0A850DTQ8"/>
<protein>
    <submittedName>
        <fullName evidence="1">Uncharacterized protein</fullName>
    </submittedName>
</protein>
<accession>A0A850DTQ8</accession>
<gene>
    <name evidence="1" type="ORF">HP467_01875</name>
</gene>
<evidence type="ECO:0000313" key="2">
    <source>
        <dbReference type="Proteomes" id="UP000539146"/>
    </source>
</evidence>
<evidence type="ECO:0000313" key="1">
    <source>
        <dbReference type="EMBL" id="NUU26863.1"/>
    </source>
</evidence>